<dbReference type="EMBL" id="CP089983">
    <property type="protein sequence ID" value="WXB03941.1"/>
    <property type="molecule type" value="Genomic_DNA"/>
</dbReference>
<reference evidence="6" key="1">
    <citation type="submission" date="2021-12" db="EMBL/GenBank/DDBJ databases">
        <title>Discovery of the Pendulisporaceae a myxobacterial family with distinct sporulation behavior and unique specialized metabolism.</title>
        <authorList>
            <person name="Garcia R."/>
            <person name="Popoff A."/>
            <person name="Bader C.D."/>
            <person name="Loehr J."/>
            <person name="Walesch S."/>
            <person name="Walt C."/>
            <person name="Boldt J."/>
            <person name="Bunk B."/>
            <person name="Haeckl F.J.F.P.J."/>
            <person name="Gunesch A.P."/>
            <person name="Birkelbach J."/>
            <person name="Nuebel U."/>
            <person name="Pietschmann T."/>
            <person name="Bach T."/>
            <person name="Mueller R."/>
        </authorList>
    </citation>
    <scope>NUCLEOTIDE SEQUENCE</scope>
    <source>
        <strain evidence="6">MSr11367</strain>
    </source>
</reference>
<evidence type="ECO:0000313" key="6">
    <source>
        <dbReference type="EMBL" id="WXB03941.1"/>
    </source>
</evidence>
<keyword evidence="7" id="KW-1185">Reference proteome</keyword>
<dbReference type="Gene3D" id="1.10.1060.10">
    <property type="entry name" value="Alpha-helical ferredoxin"/>
    <property type="match status" value="1"/>
</dbReference>
<comment type="pathway">
    <text evidence="4">Amino-acid biosynthesis.</text>
</comment>
<evidence type="ECO:0000256" key="1">
    <source>
        <dbReference type="ARBA" id="ARBA00022605"/>
    </source>
</evidence>
<evidence type="ECO:0000313" key="7">
    <source>
        <dbReference type="Proteomes" id="UP001374803"/>
    </source>
</evidence>
<dbReference type="Proteomes" id="UP001374803">
    <property type="component" value="Chromosome"/>
</dbReference>
<keyword evidence="2" id="KW-0560">Oxidoreductase</keyword>
<accession>A0ABZ2L3Z2</accession>
<dbReference type="Pfam" id="PF14691">
    <property type="entry name" value="Fer4_20"/>
    <property type="match status" value="1"/>
</dbReference>
<dbReference type="InterPro" id="IPR006005">
    <property type="entry name" value="Glut_synth_ssu1"/>
</dbReference>
<dbReference type="RefSeq" id="WP_394833575.1">
    <property type="nucleotide sequence ID" value="NZ_CP089929.1"/>
</dbReference>
<evidence type="ECO:0000256" key="2">
    <source>
        <dbReference type="ARBA" id="ARBA00023002"/>
    </source>
</evidence>
<dbReference type="NCBIfam" id="TIGR01317">
    <property type="entry name" value="GOGAT_sm_gam"/>
    <property type="match status" value="1"/>
</dbReference>
<dbReference type="InterPro" id="IPR036188">
    <property type="entry name" value="FAD/NAD-bd_sf"/>
</dbReference>
<dbReference type="InterPro" id="IPR017896">
    <property type="entry name" value="4Fe4S_Fe-S-bd"/>
</dbReference>
<dbReference type="Pfam" id="PF07992">
    <property type="entry name" value="Pyr_redox_2"/>
    <property type="match status" value="2"/>
</dbReference>
<dbReference type="InterPro" id="IPR009051">
    <property type="entry name" value="Helical_ferredxn"/>
</dbReference>
<evidence type="ECO:0000256" key="4">
    <source>
        <dbReference type="ARBA" id="ARBA00029440"/>
    </source>
</evidence>
<sequence length="476" mass="51180">MGDPTGFLKLGRGRSKERPVEERVGDYREFVLPLAEGEVRQEAARCMDCGVPFCHGSCPLGNLIPEWNDMMFRGQVDRAMSRLAETNNFPEVTGRICPAPCEGSCVLALDSDAVRIKAIEKTIADETFERSLIPRPAAQRTGKRVAVIGSGPAGMAAAQQLARSGHDVTLYERDDRIGGLLRYGIPDFKLEKDGLDRRVAQMEAEGVRMVTSADIGGAISIHDVRGEHDAVVLACGAQVPRDLPVGGRELRGIHFAMDFLTLQNRRVAGDVVGDGLVATGKHVVVIGGGDTGSDCVGTSHRQHAASVLQLEIMPRPPEARPRENPWPAWPLVLRTSSSHQEGGNRDWSVLTRRFIGDAEGNVVSLEAIRAEIMPDRSVREMPGTEFTVPCELALLAMGFTGPVRTVPSALGLILDGRGNVATDADGRTNVDGVFACGDMSRGQSLVVWAIADGRRVARGVDRYLAAVAAQPQRVAG</sequence>
<protein>
    <submittedName>
        <fullName evidence="6">Glutamate synthase subunit beta</fullName>
    </submittedName>
</protein>
<dbReference type="InterPro" id="IPR023753">
    <property type="entry name" value="FAD/NAD-binding_dom"/>
</dbReference>
<feature type="domain" description="4Fe-4S ferredoxin-type" evidence="5">
    <location>
        <begin position="37"/>
        <end position="68"/>
    </location>
</feature>
<keyword evidence="3" id="KW-0314">Glutamate biosynthesis</keyword>
<evidence type="ECO:0000256" key="3">
    <source>
        <dbReference type="ARBA" id="ARBA00023164"/>
    </source>
</evidence>
<dbReference type="PANTHER" id="PTHR43100">
    <property type="entry name" value="GLUTAMATE SYNTHASE [NADPH] SMALL CHAIN"/>
    <property type="match status" value="1"/>
</dbReference>
<dbReference type="SUPFAM" id="SSF46548">
    <property type="entry name" value="alpha-helical ferredoxin"/>
    <property type="match status" value="1"/>
</dbReference>
<evidence type="ECO:0000259" key="5">
    <source>
        <dbReference type="PROSITE" id="PS51379"/>
    </source>
</evidence>
<dbReference type="SUPFAM" id="SSF51971">
    <property type="entry name" value="Nucleotide-binding domain"/>
    <property type="match status" value="2"/>
</dbReference>
<dbReference type="PRINTS" id="PR00419">
    <property type="entry name" value="ADXRDTASE"/>
</dbReference>
<proteinExistence type="predicted"/>
<dbReference type="Gene3D" id="3.50.50.60">
    <property type="entry name" value="FAD/NAD(P)-binding domain"/>
    <property type="match status" value="2"/>
</dbReference>
<gene>
    <name evidence="6" type="ORF">LVJ94_44420</name>
</gene>
<organism evidence="6 7">
    <name type="scientific">Pendulispora rubella</name>
    <dbReference type="NCBI Taxonomy" id="2741070"/>
    <lineage>
        <taxon>Bacteria</taxon>
        <taxon>Pseudomonadati</taxon>
        <taxon>Myxococcota</taxon>
        <taxon>Myxococcia</taxon>
        <taxon>Myxococcales</taxon>
        <taxon>Sorangiineae</taxon>
        <taxon>Pendulisporaceae</taxon>
        <taxon>Pendulispora</taxon>
    </lineage>
</organism>
<dbReference type="PROSITE" id="PS51379">
    <property type="entry name" value="4FE4S_FER_2"/>
    <property type="match status" value="1"/>
</dbReference>
<dbReference type="PANTHER" id="PTHR43100:SF1">
    <property type="entry name" value="GLUTAMATE SYNTHASE [NADPH] SMALL CHAIN"/>
    <property type="match status" value="1"/>
</dbReference>
<name>A0ABZ2L3Z2_9BACT</name>
<dbReference type="InterPro" id="IPR051394">
    <property type="entry name" value="Glutamate_Synthase"/>
</dbReference>
<keyword evidence="1" id="KW-0028">Amino-acid biosynthesis</keyword>
<dbReference type="InterPro" id="IPR028261">
    <property type="entry name" value="DPD_II"/>
</dbReference>